<dbReference type="Proteomes" id="UP000730482">
    <property type="component" value="Unassembled WGS sequence"/>
</dbReference>
<feature type="signal peptide" evidence="1">
    <location>
        <begin position="1"/>
        <end position="29"/>
    </location>
</feature>
<comment type="caution">
    <text evidence="2">The sequence shown here is derived from an EMBL/GenBank/DDBJ whole genome shotgun (WGS) entry which is preliminary data.</text>
</comment>
<evidence type="ECO:0000313" key="3">
    <source>
        <dbReference type="Proteomes" id="UP000730482"/>
    </source>
</evidence>
<evidence type="ECO:0000313" key="2">
    <source>
        <dbReference type="EMBL" id="MBS2552378.1"/>
    </source>
</evidence>
<dbReference type="InterPro" id="IPR021109">
    <property type="entry name" value="Peptidase_aspartic_dom_sf"/>
</dbReference>
<protein>
    <submittedName>
        <fullName evidence="2">Uncharacterized protein</fullName>
    </submittedName>
</protein>
<organism evidence="2 3">
    <name type="scientific">Catenulispora pinistramenti</name>
    <dbReference type="NCBI Taxonomy" id="2705254"/>
    <lineage>
        <taxon>Bacteria</taxon>
        <taxon>Bacillati</taxon>
        <taxon>Actinomycetota</taxon>
        <taxon>Actinomycetes</taxon>
        <taxon>Catenulisporales</taxon>
        <taxon>Catenulisporaceae</taxon>
        <taxon>Catenulispora</taxon>
    </lineage>
</organism>
<reference evidence="2 3" key="1">
    <citation type="submission" date="2020-02" db="EMBL/GenBank/DDBJ databases">
        <title>Acidophilic actinobacteria isolated from forest soil.</title>
        <authorList>
            <person name="Golinska P."/>
        </authorList>
    </citation>
    <scope>NUCLEOTIDE SEQUENCE [LARGE SCALE GENOMIC DNA]</scope>
    <source>
        <strain evidence="2 3">NL8</strain>
    </source>
</reference>
<dbReference type="EMBL" id="JAAFYZ010000185">
    <property type="protein sequence ID" value="MBS2552378.1"/>
    <property type="molecule type" value="Genomic_DNA"/>
</dbReference>
<dbReference type="Gene3D" id="2.40.70.10">
    <property type="entry name" value="Acid Proteases"/>
    <property type="match status" value="1"/>
</dbReference>
<gene>
    <name evidence="2" type="ORF">KGQ19_36540</name>
</gene>
<dbReference type="RefSeq" id="WP_212017897.1">
    <property type="nucleotide sequence ID" value="NZ_JAAFYZ010000185.1"/>
</dbReference>
<feature type="chain" id="PRO_5046544135" evidence="1">
    <location>
        <begin position="30"/>
        <end position="358"/>
    </location>
</feature>
<evidence type="ECO:0000256" key="1">
    <source>
        <dbReference type="SAM" id="SignalP"/>
    </source>
</evidence>
<sequence length="358" mass="36121">MHIRRPHIWAVAAITGAVAAGVVATMASAAPGKPAASAVSYLIPTVSTAATNLADGLSLAVNVGGGPTRDVEVDTGSLGFVIARGALGPGAVDTGKAGFIEYTSSGKILSGEYFLAAVSFQRPQGAVATVPIRVLGVTASSCASGYPGCTPDSDISKVGMLGVGYSEYAKTDSPGPTSADNAFLQLAAMRNGQAQPGYIVTRGGVTLGLTAQQIASFHTVHLASAPPPSGTGSDIESMPGCFAFPDYGDTSHCGSILFDTGISKMIVGLPTADRPAPIATAIPDGTRIKVGTPNLTGPAFGYTTTVGDPGDPIAPLGNPAASWAHDTAFVNTGRELLAAYDYLYDAVGRQSGFRSDPN</sequence>
<name>A0ABS5L215_9ACTN</name>
<keyword evidence="3" id="KW-1185">Reference proteome</keyword>
<keyword evidence="1" id="KW-0732">Signal</keyword>
<proteinExistence type="predicted"/>
<accession>A0ABS5L215</accession>